<dbReference type="HAMAP" id="MF_01521">
    <property type="entry name" value="MntP_pump"/>
    <property type="match status" value="1"/>
</dbReference>
<evidence type="ECO:0000256" key="2">
    <source>
        <dbReference type="ARBA" id="ARBA00022475"/>
    </source>
</evidence>
<feature type="transmembrane region" description="Helical" evidence="8">
    <location>
        <begin position="126"/>
        <end position="148"/>
    </location>
</feature>
<keyword evidence="5 8" id="KW-0406">Ion transport</keyword>
<reference evidence="9" key="1">
    <citation type="submission" date="2019-11" db="EMBL/GenBank/DDBJ databases">
        <authorList>
            <person name="Feng L."/>
        </authorList>
    </citation>
    <scope>NUCLEOTIDE SEQUENCE</scope>
    <source>
        <strain evidence="9">AundefinedLFYP135</strain>
    </source>
</reference>
<dbReference type="InterPro" id="IPR022929">
    <property type="entry name" value="Put_MntP"/>
</dbReference>
<evidence type="ECO:0000256" key="4">
    <source>
        <dbReference type="ARBA" id="ARBA00022989"/>
    </source>
</evidence>
<dbReference type="GO" id="GO:0005886">
    <property type="term" value="C:plasma membrane"/>
    <property type="evidence" value="ECO:0007669"/>
    <property type="project" value="UniProtKB-SubCell"/>
</dbReference>
<feature type="transmembrane region" description="Helical" evidence="8">
    <location>
        <begin position="22"/>
        <end position="44"/>
    </location>
</feature>
<evidence type="ECO:0000256" key="8">
    <source>
        <dbReference type="HAMAP-Rule" id="MF_01521"/>
    </source>
</evidence>
<evidence type="ECO:0000256" key="7">
    <source>
        <dbReference type="ARBA" id="ARBA00023211"/>
    </source>
</evidence>
<evidence type="ECO:0000256" key="6">
    <source>
        <dbReference type="ARBA" id="ARBA00023136"/>
    </source>
</evidence>
<keyword evidence="7 8" id="KW-0464">Manganese</keyword>
<name>A0A6N2R9Y1_9FIRM</name>
<sequence>MKKAEGGIFIGEYHREGVEQSLGLLLLFLTALGLSMDAFAVSVTNGLCLKGSRGRHGLYTAGAFGLFQGMMPVLGFLLGQGFSQPAKQLDHWMALLLLGGIGGKMVREGIAELRNPQVSHPRVFRWGTLLLQAVATSIDALAVGIGFAMLEVEILPAALAIGAVTFWCCLAGFFIGRQFGGLLKERAEIFGGVILILTGIKIWLEHTVG</sequence>
<comment type="subcellular location">
    <subcellularLocation>
        <location evidence="8">Cell membrane</location>
        <topology evidence="8">Multi-pass membrane protein</topology>
    </subcellularLocation>
</comment>
<keyword evidence="3 8" id="KW-0812">Transmembrane</keyword>
<dbReference type="InterPro" id="IPR003810">
    <property type="entry name" value="Mntp/YtaF"/>
</dbReference>
<organism evidence="9">
    <name type="scientific">uncultured Anaerotruncus sp</name>
    <dbReference type="NCBI Taxonomy" id="905011"/>
    <lineage>
        <taxon>Bacteria</taxon>
        <taxon>Bacillati</taxon>
        <taxon>Bacillota</taxon>
        <taxon>Clostridia</taxon>
        <taxon>Eubacteriales</taxon>
        <taxon>Oscillospiraceae</taxon>
        <taxon>Anaerotruncus</taxon>
        <taxon>environmental samples</taxon>
    </lineage>
</organism>
<evidence type="ECO:0000256" key="5">
    <source>
        <dbReference type="ARBA" id="ARBA00023065"/>
    </source>
</evidence>
<keyword evidence="2 8" id="KW-1003">Cell membrane</keyword>
<keyword evidence="1 8" id="KW-0813">Transport</keyword>
<dbReference type="AlphaFoldDB" id="A0A6N2R9Y1"/>
<feature type="transmembrane region" description="Helical" evidence="8">
    <location>
        <begin position="154"/>
        <end position="175"/>
    </location>
</feature>
<dbReference type="PANTHER" id="PTHR35529:SF1">
    <property type="entry name" value="MANGANESE EFFLUX PUMP MNTP-RELATED"/>
    <property type="match status" value="1"/>
</dbReference>
<evidence type="ECO:0000256" key="3">
    <source>
        <dbReference type="ARBA" id="ARBA00022692"/>
    </source>
</evidence>
<keyword evidence="4 8" id="KW-1133">Transmembrane helix</keyword>
<feature type="transmembrane region" description="Helical" evidence="8">
    <location>
        <begin position="56"/>
        <end position="77"/>
    </location>
</feature>
<comment type="function">
    <text evidence="8">Probably functions as a manganese efflux pump.</text>
</comment>
<dbReference type="PANTHER" id="PTHR35529">
    <property type="entry name" value="MANGANESE EFFLUX PUMP MNTP-RELATED"/>
    <property type="match status" value="1"/>
</dbReference>
<keyword evidence="6 8" id="KW-0472">Membrane</keyword>
<evidence type="ECO:0000313" key="9">
    <source>
        <dbReference type="EMBL" id="VYS77712.1"/>
    </source>
</evidence>
<dbReference type="EMBL" id="CACRSL010000003">
    <property type="protein sequence ID" value="VYS77712.1"/>
    <property type="molecule type" value="Genomic_DNA"/>
</dbReference>
<evidence type="ECO:0000256" key="1">
    <source>
        <dbReference type="ARBA" id="ARBA00022448"/>
    </source>
</evidence>
<protein>
    <recommendedName>
        <fullName evidence="8">Putative manganese efflux pump MntP</fullName>
    </recommendedName>
</protein>
<comment type="similarity">
    <text evidence="8">Belongs to the MntP (TC 9.B.29) family.</text>
</comment>
<proteinExistence type="inferred from homology"/>
<gene>
    <name evidence="9" type="primary">mntP_1</name>
    <name evidence="8" type="synonym">mntP</name>
    <name evidence="9" type="ORF">AULFYP135_00321</name>
</gene>
<feature type="transmembrane region" description="Helical" evidence="8">
    <location>
        <begin position="187"/>
        <end position="204"/>
    </location>
</feature>
<dbReference type="GO" id="GO:0005384">
    <property type="term" value="F:manganese ion transmembrane transporter activity"/>
    <property type="evidence" value="ECO:0007669"/>
    <property type="project" value="UniProtKB-UniRule"/>
</dbReference>
<accession>A0A6N2R9Y1</accession>
<dbReference type="Pfam" id="PF02659">
    <property type="entry name" value="Mntp"/>
    <property type="match status" value="1"/>
</dbReference>